<protein>
    <submittedName>
        <fullName evidence="2">Nuclear transport factor 2 family protein</fullName>
    </submittedName>
</protein>
<evidence type="ECO:0000259" key="1">
    <source>
        <dbReference type="Pfam" id="PF14534"/>
    </source>
</evidence>
<dbReference type="SUPFAM" id="SSF54427">
    <property type="entry name" value="NTF2-like"/>
    <property type="match status" value="1"/>
</dbReference>
<evidence type="ECO:0000313" key="3">
    <source>
        <dbReference type="Proteomes" id="UP000471166"/>
    </source>
</evidence>
<dbReference type="Proteomes" id="UP000471166">
    <property type="component" value="Unassembled WGS sequence"/>
</dbReference>
<dbReference type="InterPro" id="IPR032710">
    <property type="entry name" value="NTF2-like_dom_sf"/>
</dbReference>
<gene>
    <name evidence="2" type="ORF">GV791_07980</name>
</gene>
<dbReference type="RefSeq" id="WP_163843102.1">
    <property type="nucleotide sequence ID" value="NZ_JAAGVB010000009.1"/>
</dbReference>
<dbReference type="EMBL" id="JAAGVB010000009">
    <property type="protein sequence ID" value="NEW32497.1"/>
    <property type="molecule type" value="Genomic_DNA"/>
</dbReference>
<dbReference type="InterPro" id="IPR027843">
    <property type="entry name" value="DUF4440"/>
</dbReference>
<sequence>MMEHEGSAGLDTFTRLFKDWDDALLANDPERIGSFASPGWMFVSQDGVMPGSRFLAAVGSGAVTHDSFRSEVQSVVELGEVAVVVVRVVNTGVFQGERFINDEWSSDVFVRRDGRWLCEVTHLTPARTSPDGAA</sequence>
<feature type="domain" description="DUF4440" evidence="1">
    <location>
        <begin position="15"/>
        <end position="117"/>
    </location>
</feature>
<evidence type="ECO:0000313" key="2">
    <source>
        <dbReference type="EMBL" id="NEW32497.1"/>
    </source>
</evidence>
<reference evidence="2 3" key="1">
    <citation type="submission" date="2020-01" db="EMBL/GenBank/DDBJ databases">
        <title>Genetics and antimicrobial susceptibilities of Nocardia species isolated from the soil; a comparison with species isolated from humans.</title>
        <authorList>
            <person name="Carrasco G."/>
            <person name="Monzon S."/>
            <person name="Sansegundo M."/>
            <person name="Garcia E."/>
            <person name="Garrido N."/>
            <person name="Medina M.J."/>
            <person name="Villalon P."/>
            <person name="Ramirez-Arocha A.C."/>
            <person name="Jimenez P."/>
            <person name="Cuesta I."/>
            <person name="Valdezate S."/>
        </authorList>
    </citation>
    <scope>NUCLEOTIDE SEQUENCE [LARGE SCALE GENOMIC DNA]</scope>
    <source>
        <strain evidence="2 3">CNM20110626</strain>
    </source>
</reference>
<comment type="caution">
    <text evidence="2">The sequence shown here is derived from an EMBL/GenBank/DDBJ whole genome shotgun (WGS) entry which is preliminary data.</text>
</comment>
<name>A0A6P1CKT4_9NOCA</name>
<dbReference type="Pfam" id="PF14534">
    <property type="entry name" value="DUF4440"/>
    <property type="match status" value="1"/>
</dbReference>
<dbReference type="AlphaFoldDB" id="A0A6P1CKT4"/>
<accession>A0A6P1CKT4</accession>
<proteinExistence type="predicted"/>
<dbReference type="Gene3D" id="3.10.450.50">
    <property type="match status" value="1"/>
</dbReference>
<organism evidence="2 3">
    <name type="scientific">Nocardia cyriacigeorgica</name>
    <dbReference type="NCBI Taxonomy" id="135487"/>
    <lineage>
        <taxon>Bacteria</taxon>
        <taxon>Bacillati</taxon>
        <taxon>Actinomycetota</taxon>
        <taxon>Actinomycetes</taxon>
        <taxon>Mycobacteriales</taxon>
        <taxon>Nocardiaceae</taxon>
        <taxon>Nocardia</taxon>
    </lineage>
</organism>